<dbReference type="GO" id="GO:0052621">
    <property type="term" value="F:diguanylate cyclase activity"/>
    <property type="evidence" value="ECO:0007669"/>
    <property type="project" value="UniProtKB-EC"/>
</dbReference>
<evidence type="ECO:0000256" key="1">
    <source>
        <dbReference type="ARBA" id="ARBA00001946"/>
    </source>
</evidence>
<comment type="catalytic activity">
    <reaction evidence="3">
        <text>2 GTP = 3',3'-c-di-GMP + 2 diphosphate</text>
        <dbReference type="Rhea" id="RHEA:24898"/>
        <dbReference type="ChEBI" id="CHEBI:33019"/>
        <dbReference type="ChEBI" id="CHEBI:37565"/>
        <dbReference type="ChEBI" id="CHEBI:58805"/>
        <dbReference type="EC" id="2.7.7.65"/>
    </reaction>
</comment>
<dbReference type="EC" id="2.7.7.65" evidence="2"/>
<dbReference type="FunFam" id="3.30.70.270:FF:000001">
    <property type="entry name" value="Diguanylate cyclase domain protein"/>
    <property type="match status" value="1"/>
</dbReference>
<dbReference type="InterPro" id="IPR029787">
    <property type="entry name" value="Nucleotide_cyclase"/>
</dbReference>
<protein>
    <recommendedName>
        <fullName evidence="2">diguanylate cyclase</fullName>
        <ecNumber evidence="2">2.7.7.65</ecNumber>
    </recommendedName>
</protein>
<evidence type="ECO:0000256" key="5">
    <source>
        <dbReference type="SAM" id="Phobius"/>
    </source>
</evidence>
<evidence type="ECO:0000313" key="7">
    <source>
        <dbReference type="EMBL" id="PSF13637.1"/>
    </source>
</evidence>
<dbReference type="Gene3D" id="3.30.70.270">
    <property type="match status" value="1"/>
</dbReference>
<evidence type="ECO:0000313" key="8">
    <source>
        <dbReference type="Proteomes" id="UP000239866"/>
    </source>
</evidence>
<feature type="transmembrane region" description="Helical" evidence="5">
    <location>
        <begin position="156"/>
        <end position="178"/>
    </location>
</feature>
<dbReference type="GO" id="GO:1902201">
    <property type="term" value="P:negative regulation of bacterial-type flagellum-dependent cell motility"/>
    <property type="evidence" value="ECO:0007669"/>
    <property type="project" value="TreeGrafter"/>
</dbReference>
<feature type="domain" description="GGDEF" evidence="6">
    <location>
        <begin position="437"/>
        <end position="574"/>
    </location>
</feature>
<dbReference type="Gene3D" id="2.60.40.2380">
    <property type="match status" value="1"/>
</dbReference>
<reference evidence="7 8" key="1">
    <citation type="submission" date="2018-03" db="EMBL/GenBank/DDBJ databases">
        <title>Marinobacter brunus sp. nov., a marine bacterium of Gamma-proteobacteria isolated from the surface seawater of the South China Sea.</title>
        <authorList>
            <person name="Cheng H."/>
            <person name="Wu Y.-H."/>
            <person name="Xamxidin M."/>
            <person name="Xu X.-W."/>
        </authorList>
    </citation>
    <scope>NUCLEOTIDE SEQUENCE [LARGE SCALE GENOMIC DNA]</scope>
    <source>
        <strain evidence="7 8">NH169-3</strain>
    </source>
</reference>
<keyword evidence="4" id="KW-0175">Coiled coil</keyword>
<sequence>MATLPLVGHGAPVAFEWRTAAGSEDNLSAIRAGAAEPWQTVAAGDVLNQGFSDRAFWLRVAVAPDSANRILEVGYPLLDEVSVYWEQAGEIVQSYQTGDTLPFSSRPIIHRNFVFLVPSHTEPLTAWIRVKTGGSVQIPVAITPSAQFLANEQIAYGWQAMFLGIVVALAFYNLILYLMVRHQAYLWYVLAVLCTGAVQLNFNGLLFQWLWPDSPSINRYFTAPAVGLALSTVLLFIIHFLSVKRFAPAGYRVLQGLLVISLFSVGYGFVGSYQSGIVLVSALGAAVTLAAWVVGLAVWRSGQILGGFYVLAWTPLLLGHLVLAVSKLGWIPRSPWTELAPQAGVALEVILLSLALAYRINIERKRRLEAQEHLLDVQRQANLTLETRVRERTEELQRANEQLRAISLTDGLTRVANRRQFDEKLEAEWHRALRHGHKLSLLMIDIDHFKAVNDERGHLVGDDCLVALAWILKNGTQRSGDLVARYGGEEFAVLLPATDLAGARRVAEQMRTAVAATPVNSGEQAAPVHLTISVGVATLAPSADTHTQELVRRADEALYAAKDAGRNRVEAWQPQPVTPRP</sequence>
<evidence type="ECO:0000256" key="3">
    <source>
        <dbReference type="ARBA" id="ARBA00034247"/>
    </source>
</evidence>
<comment type="caution">
    <text evidence="7">The sequence shown here is derived from an EMBL/GenBank/DDBJ whole genome shotgun (WGS) entry which is preliminary data.</text>
</comment>
<dbReference type="InterPro" id="IPR000160">
    <property type="entry name" value="GGDEF_dom"/>
</dbReference>
<proteinExistence type="predicted"/>
<feature type="transmembrane region" description="Helical" evidence="5">
    <location>
        <begin position="339"/>
        <end position="358"/>
    </location>
</feature>
<dbReference type="InterPro" id="IPR011623">
    <property type="entry name" value="7TMR_DISM_rcpt_extracell_dom1"/>
</dbReference>
<dbReference type="GO" id="GO:0043709">
    <property type="term" value="P:cell adhesion involved in single-species biofilm formation"/>
    <property type="evidence" value="ECO:0007669"/>
    <property type="project" value="TreeGrafter"/>
</dbReference>
<dbReference type="CDD" id="cd01949">
    <property type="entry name" value="GGDEF"/>
    <property type="match status" value="1"/>
</dbReference>
<dbReference type="AlphaFoldDB" id="A0A2T1KU68"/>
<feature type="transmembrane region" description="Helical" evidence="5">
    <location>
        <begin position="306"/>
        <end position="327"/>
    </location>
</feature>
<dbReference type="SUPFAM" id="SSF55073">
    <property type="entry name" value="Nucleotide cyclase"/>
    <property type="match status" value="1"/>
</dbReference>
<evidence type="ECO:0000256" key="4">
    <source>
        <dbReference type="SAM" id="Coils"/>
    </source>
</evidence>
<dbReference type="PANTHER" id="PTHR45138">
    <property type="entry name" value="REGULATORY COMPONENTS OF SENSORY TRANSDUCTION SYSTEM"/>
    <property type="match status" value="1"/>
</dbReference>
<dbReference type="Pfam" id="PF07695">
    <property type="entry name" value="7TMR-DISM_7TM"/>
    <property type="match status" value="1"/>
</dbReference>
<dbReference type="InterPro" id="IPR011622">
    <property type="entry name" value="7TMR_DISM_rcpt_extracell_dom2"/>
</dbReference>
<keyword evidence="5" id="KW-1133">Transmembrane helix</keyword>
<feature type="transmembrane region" description="Helical" evidence="5">
    <location>
        <begin position="185"/>
        <end position="209"/>
    </location>
</feature>
<organism evidence="7 8">
    <name type="scientific">Marinobacter fuscus</name>
    <dbReference type="NCBI Taxonomy" id="2109942"/>
    <lineage>
        <taxon>Bacteria</taxon>
        <taxon>Pseudomonadati</taxon>
        <taxon>Pseudomonadota</taxon>
        <taxon>Gammaproteobacteria</taxon>
        <taxon>Pseudomonadales</taxon>
        <taxon>Marinobacteraceae</taxon>
        <taxon>Marinobacter</taxon>
    </lineage>
</organism>
<dbReference type="SMART" id="SM00267">
    <property type="entry name" value="GGDEF"/>
    <property type="match status" value="1"/>
</dbReference>
<dbReference type="Pfam" id="PF00990">
    <property type="entry name" value="GGDEF"/>
    <property type="match status" value="1"/>
</dbReference>
<dbReference type="OrthoDB" id="5289013at2"/>
<accession>A0A2T1KU68</accession>
<keyword evidence="5" id="KW-0812">Transmembrane</keyword>
<dbReference type="NCBIfam" id="TIGR00254">
    <property type="entry name" value="GGDEF"/>
    <property type="match status" value="1"/>
</dbReference>
<feature type="transmembrane region" description="Helical" evidence="5">
    <location>
        <begin position="276"/>
        <end position="299"/>
    </location>
</feature>
<evidence type="ECO:0000256" key="2">
    <source>
        <dbReference type="ARBA" id="ARBA00012528"/>
    </source>
</evidence>
<feature type="coiled-coil region" evidence="4">
    <location>
        <begin position="382"/>
        <end position="409"/>
    </location>
</feature>
<evidence type="ECO:0000259" key="6">
    <source>
        <dbReference type="PROSITE" id="PS50887"/>
    </source>
</evidence>
<name>A0A2T1KU68_9GAMM</name>
<comment type="cofactor">
    <cofactor evidence="1">
        <name>Mg(2+)</name>
        <dbReference type="ChEBI" id="CHEBI:18420"/>
    </cofactor>
</comment>
<keyword evidence="8" id="KW-1185">Reference proteome</keyword>
<gene>
    <name evidence="7" type="ORF">C7H09_02550</name>
</gene>
<dbReference type="InterPro" id="IPR050469">
    <property type="entry name" value="Diguanylate_Cyclase"/>
</dbReference>
<keyword evidence="5" id="KW-0472">Membrane</keyword>
<dbReference type="InterPro" id="IPR043128">
    <property type="entry name" value="Rev_trsase/Diguanyl_cyclase"/>
</dbReference>
<dbReference type="EMBL" id="PXNP01000009">
    <property type="protein sequence ID" value="PSF13637.1"/>
    <property type="molecule type" value="Genomic_DNA"/>
</dbReference>
<dbReference type="Pfam" id="PF07696">
    <property type="entry name" value="7TMR-DISMED2"/>
    <property type="match status" value="1"/>
</dbReference>
<dbReference type="PROSITE" id="PS50887">
    <property type="entry name" value="GGDEF"/>
    <property type="match status" value="1"/>
</dbReference>
<dbReference type="PANTHER" id="PTHR45138:SF9">
    <property type="entry name" value="DIGUANYLATE CYCLASE DGCM-RELATED"/>
    <property type="match status" value="1"/>
</dbReference>
<feature type="transmembrane region" description="Helical" evidence="5">
    <location>
        <begin position="221"/>
        <end position="241"/>
    </location>
</feature>
<dbReference type="Proteomes" id="UP000239866">
    <property type="component" value="Unassembled WGS sequence"/>
</dbReference>
<dbReference type="GO" id="GO:0005886">
    <property type="term" value="C:plasma membrane"/>
    <property type="evidence" value="ECO:0007669"/>
    <property type="project" value="TreeGrafter"/>
</dbReference>
<feature type="transmembrane region" description="Helical" evidence="5">
    <location>
        <begin position="253"/>
        <end position="270"/>
    </location>
</feature>